<comment type="catalytic activity">
    <reaction evidence="17">
        <text>4 Fe(II)-[cytochrome c] + O2 + 8 H(+)(in) = 4 Fe(III)-[cytochrome c] + 2 H2O + 4 H(+)(out)</text>
        <dbReference type="Rhea" id="RHEA:11436"/>
        <dbReference type="Rhea" id="RHEA-COMP:10350"/>
        <dbReference type="Rhea" id="RHEA-COMP:14399"/>
        <dbReference type="ChEBI" id="CHEBI:15377"/>
        <dbReference type="ChEBI" id="CHEBI:15378"/>
        <dbReference type="ChEBI" id="CHEBI:15379"/>
        <dbReference type="ChEBI" id="CHEBI:29033"/>
        <dbReference type="ChEBI" id="CHEBI:29034"/>
        <dbReference type="EC" id="7.1.1.9"/>
    </reaction>
    <physiologicalReaction direction="left-to-right" evidence="17">
        <dbReference type="Rhea" id="RHEA:11437"/>
    </physiologicalReaction>
</comment>
<comment type="similarity">
    <text evidence="2 18">Belongs to the cytochrome c oxidase subunit 2 family.</text>
</comment>
<dbReference type="InterPro" id="IPR034210">
    <property type="entry name" value="CcO_II_C"/>
</dbReference>
<dbReference type="GO" id="GO:0042773">
    <property type="term" value="P:ATP synthesis coupled electron transport"/>
    <property type="evidence" value="ECO:0007669"/>
    <property type="project" value="TreeGrafter"/>
</dbReference>
<keyword evidence="14 18" id="KW-0186">Copper</keyword>
<evidence type="ECO:0000256" key="8">
    <source>
        <dbReference type="ARBA" id="ARBA00022723"/>
    </source>
</evidence>
<evidence type="ECO:0000256" key="16">
    <source>
        <dbReference type="ARBA" id="ARBA00023136"/>
    </source>
</evidence>
<dbReference type="Gene3D" id="2.60.40.420">
    <property type="entry name" value="Cupredoxins - blue copper proteins"/>
    <property type="match status" value="1"/>
</dbReference>
<evidence type="ECO:0000256" key="11">
    <source>
        <dbReference type="ARBA" id="ARBA00022967"/>
    </source>
</evidence>
<evidence type="ECO:0000256" key="4">
    <source>
        <dbReference type="ARBA" id="ARBA00015946"/>
    </source>
</evidence>
<dbReference type="GO" id="GO:0005507">
    <property type="term" value="F:copper ion binding"/>
    <property type="evidence" value="ECO:0007669"/>
    <property type="project" value="InterPro"/>
</dbReference>
<evidence type="ECO:0000256" key="15">
    <source>
        <dbReference type="ARBA" id="ARBA00023128"/>
    </source>
</evidence>
<dbReference type="PANTHER" id="PTHR22888">
    <property type="entry name" value="CYTOCHROME C OXIDASE, SUBUNIT II"/>
    <property type="match status" value="1"/>
</dbReference>
<keyword evidence="10" id="KW-0460">Magnesium</keyword>
<evidence type="ECO:0000259" key="21">
    <source>
        <dbReference type="PROSITE" id="PS50999"/>
    </source>
</evidence>
<dbReference type="InterPro" id="IPR036257">
    <property type="entry name" value="Cyt_c_oxidase_su2_TM_sf"/>
</dbReference>
<evidence type="ECO:0000256" key="9">
    <source>
        <dbReference type="ARBA" id="ARBA00022792"/>
    </source>
</evidence>
<keyword evidence="6 18" id="KW-0679">Respiratory chain</keyword>
<dbReference type="PROSITE" id="PS50999">
    <property type="entry name" value="COX2_TM"/>
    <property type="match status" value="1"/>
</dbReference>
<keyword evidence="5 18" id="KW-0813">Transport</keyword>
<feature type="domain" description="Cytochrome oxidase subunit II transmembrane region profile" evidence="21">
    <location>
        <begin position="1"/>
        <end position="91"/>
    </location>
</feature>
<feature type="domain" description="Cytochrome oxidase subunit II copper A binding" evidence="20">
    <location>
        <begin position="92"/>
        <end position="223"/>
    </location>
</feature>
<keyword evidence="8 18" id="KW-0479">Metal-binding</keyword>
<dbReference type="PANTHER" id="PTHR22888:SF9">
    <property type="entry name" value="CYTOCHROME C OXIDASE SUBUNIT 2"/>
    <property type="match status" value="1"/>
</dbReference>
<dbReference type="InterPro" id="IPR008972">
    <property type="entry name" value="Cupredoxin"/>
</dbReference>
<keyword evidence="7 18" id="KW-0812">Transmembrane</keyword>
<dbReference type="InterPro" id="IPR002429">
    <property type="entry name" value="CcO_II-like_C"/>
</dbReference>
<keyword evidence="16 18" id="KW-0472">Membrane</keyword>
<keyword evidence="9 18" id="KW-0999">Mitochondrion inner membrane</keyword>
<comment type="function">
    <text evidence="18">Component of the cytochrome c oxidase, the last enzyme in the mitochondrial electron transport chain which drives oxidative phosphorylation. The respiratory chain contains 3 multisubunit complexes succinate dehydrogenase (complex II, CII), ubiquinol-cytochrome c oxidoreductase (cytochrome b-c1 complex, complex III, CIII) and cytochrome c oxidase (complex IV, CIV), that cooperate to transfer electrons derived from NADH and succinate to molecular oxygen, creating an electrochemical gradient over the inner membrane that drives transmembrane transport and the ATP synthase. Cytochrome c oxidase is the component of the respiratory chain that catalyzes the reduction of oxygen to water. Electrons originating from reduced cytochrome c in the intermembrane space (IMS) are transferred via the dinuclear copper A center (CU(A)) of subunit 2 and heme A of subunit 1 to the active site in subunit 1, a binuclear center (BNC) formed by heme A3 and copper B (CU(B)). The BNC reduces molecular oxygen to 2 water molecules using 4 electrons from cytochrome c in the IMS and 4 protons from the mitochondrial matrix.</text>
</comment>
<feature type="transmembrane region" description="Helical" evidence="19">
    <location>
        <begin position="63"/>
        <end position="85"/>
    </location>
</feature>
<dbReference type="SUPFAM" id="SSF49503">
    <property type="entry name" value="Cupredoxins"/>
    <property type="match status" value="1"/>
</dbReference>
<proteinExistence type="inferred from homology"/>
<dbReference type="Gene3D" id="1.10.287.90">
    <property type="match status" value="1"/>
</dbReference>
<evidence type="ECO:0000256" key="2">
    <source>
        <dbReference type="ARBA" id="ARBA00007866"/>
    </source>
</evidence>
<evidence type="ECO:0000256" key="18">
    <source>
        <dbReference type="RuleBase" id="RU000457"/>
    </source>
</evidence>
<evidence type="ECO:0000256" key="5">
    <source>
        <dbReference type="ARBA" id="ARBA00022448"/>
    </source>
</evidence>
<keyword evidence="11" id="KW-1278">Translocase</keyword>
<evidence type="ECO:0000256" key="7">
    <source>
        <dbReference type="ARBA" id="ARBA00022692"/>
    </source>
</evidence>
<dbReference type="InterPro" id="IPR045187">
    <property type="entry name" value="CcO_II"/>
</dbReference>
<evidence type="ECO:0000313" key="22">
    <source>
        <dbReference type="EMBL" id="QNE85403.1"/>
    </source>
</evidence>
<evidence type="ECO:0000256" key="3">
    <source>
        <dbReference type="ARBA" id="ARBA00011164"/>
    </source>
</evidence>
<comment type="subunit">
    <text evidence="3">Component of the cytochrome c oxidase (complex IV, CIV), a multisubunit enzyme composed of a catalytic core of 3 subunits and several supernumerary subunits. The complex exists as a monomer or a dimer and forms supercomplexes (SCs) in the inner mitochondrial membrane with ubiquinol-cytochrome c oxidoreductase (cytochrome b-c1 complex, complex III, CIII).</text>
</comment>
<keyword evidence="15 18" id="KW-0496">Mitochondrion</keyword>
<comment type="subcellular location">
    <subcellularLocation>
        <location evidence="1 18">Mitochondrion inner membrane</location>
        <topology evidence="1 18">Multi-pass membrane protein</topology>
    </subcellularLocation>
</comment>
<dbReference type="GO" id="GO:0005743">
    <property type="term" value="C:mitochondrial inner membrane"/>
    <property type="evidence" value="ECO:0007669"/>
    <property type="project" value="UniProtKB-SubCell"/>
</dbReference>
<evidence type="ECO:0000256" key="17">
    <source>
        <dbReference type="ARBA" id="ARBA00049512"/>
    </source>
</evidence>
<evidence type="ECO:0000256" key="12">
    <source>
        <dbReference type="ARBA" id="ARBA00022982"/>
    </source>
</evidence>
<dbReference type="InterPro" id="IPR011759">
    <property type="entry name" value="Cyt_c_oxidase_su2_TM_dom"/>
</dbReference>
<gene>
    <name evidence="22" type="primary">COX2</name>
</gene>
<evidence type="ECO:0000256" key="6">
    <source>
        <dbReference type="ARBA" id="ARBA00022660"/>
    </source>
</evidence>
<dbReference type="CDD" id="cd13912">
    <property type="entry name" value="CcO_II_C"/>
    <property type="match status" value="1"/>
</dbReference>
<dbReference type="PROSITE" id="PS50857">
    <property type="entry name" value="COX2_CUA"/>
    <property type="match status" value="1"/>
</dbReference>
<dbReference type="Pfam" id="PF00116">
    <property type="entry name" value="COX2"/>
    <property type="match status" value="1"/>
</dbReference>
<evidence type="ECO:0000256" key="10">
    <source>
        <dbReference type="ARBA" id="ARBA00022842"/>
    </source>
</evidence>
<evidence type="ECO:0000256" key="1">
    <source>
        <dbReference type="ARBA" id="ARBA00004448"/>
    </source>
</evidence>
<geneLocation type="mitochondrion" evidence="22"/>
<dbReference type="InterPro" id="IPR001505">
    <property type="entry name" value="Copper_CuA"/>
</dbReference>
<feature type="transmembrane region" description="Helical" evidence="19">
    <location>
        <begin position="21"/>
        <end position="43"/>
    </location>
</feature>
<sequence>MTTWSNINMMNSASPLMEQLLFFYDNTMFMLTIITMFIMYYMYNMMMNKLINLNLIENQTIEMIWTMIPGFFLINIALPSLKLIYMIDEINFPSITMKIIGHQWYWSYEYSDFNQINFDSYMIKSNNPNSFRLLDTDNKIIMPMNTQVRLITTSYDVIHSWTIQSLGVKADALPGRLNQMSFLINRPGMFFGQCSEICGMNHSFMPISLESINIKYFIKWIKNF</sequence>
<dbReference type="Pfam" id="PF02790">
    <property type="entry name" value="COX2_TM"/>
    <property type="match status" value="1"/>
</dbReference>
<reference evidence="22" key="1">
    <citation type="submission" date="2020-04" db="EMBL/GenBank/DDBJ databases">
        <title>DNAmark Project.</title>
        <authorList>
            <person name="Leerhoei F."/>
        </authorList>
    </citation>
    <scope>NUCLEOTIDE SEQUENCE</scope>
    <source>
        <strain evidence="22">DM548</strain>
    </source>
</reference>
<dbReference type="PRINTS" id="PR01166">
    <property type="entry name" value="CYCOXIDASEII"/>
</dbReference>
<comment type="cofactor">
    <cofactor evidence="18">
        <name>Cu cation</name>
        <dbReference type="ChEBI" id="CHEBI:23378"/>
    </cofactor>
    <text evidence="18">Binds a copper A center.</text>
</comment>
<keyword evidence="12 18" id="KW-0249">Electron transport</keyword>
<evidence type="ECO:0000256" key="19">
    <source>
        <dbReference type="SAM" id="Phobius"/>
    </source>
</evidence>
<dbReference type="SUPFAM" id="SSF81464">
    <property type="entry name" value="Cytochrome c oxidase subunit II-like, transmembrane region"/>
    <property type="match status" value="1"/>
</dbReference>
<dbReference type="AlphaFoldDB" id="A0A7G7CCT7"/>
<organism evidence="22">
    <name type="scientific">Psychomyia pusilla</name>
    <dbReference type="NCBI Taxonomy" id="177921"/>
    <lineage>
        <taxon>Eukaryota</taxon>
        <taxon>Metazoa</taxon>
        <taxon>Ecdysozoa</taxon>
        <taxon>Arthropoda</taxon>
        <taxon>Hexapoda</taxon>
        <taxon>Insecta</taxon>
        <taxon>Pterygota</taxon>
        <taxon>Neoptera</taxon>
        <taxon>Endopterygota</taxon>
        <taxon>Trichoptera</taxon>
        <taxon>Annulipalpia</taxon>
        <taxon>Psychomyioidea</taxon>
        <taxon>Psychomyiidae</taxon>
        <taxon>Psychomyiinae</taxon>
        <taxon>Psychomyia</taxon>
    </lineage>
</organism>
<accession>A0A7G7CCT7</accession>
<evidence type="ECO:0000256" key="14">
    <source>
        <dbReference type="ARBA" id="ARBA00023008"/>
    </source>
</evidence>
<keyword evidence="13 19" id="KW-1133">Transmembrane helix</keyword>
<dbReference type="PROSITE" id="PS00078">
    <property type="entry name" value="COX2"/>
    <property type="match status" value="1"/>
</dbReference>
<dbReference type="FunFam" id="2.60.40.420:FF:000001">
    <property type="entry name" value="Cytochrome c oxidase subunit 2"/>
    <property type="match status" value="1"/>
</dbReference>
<dbReference type="GO" id="GO:0004129">
    <property type="term" value="F:cytochrome-c oxidase activity"/>
    <property type="evidence" value="ECO:0007669"/>
    <property type="project" value="UniProtKB-EC"/>
</dbReference>
<dbReference type="EMBL" id="MT410780">
    <property type="protein sequence ID" value="QNE85403.1"/>
    <property type="molecule type" value="Genomic_DNA"/>
</dbReference>
<protein>
    <recommendedName>
        <fullName evidence="4 18">Cytochrome c oxidase subunit 2</fullName>
    </recommendedName>
</protein>
<name>A0A7G7CCT7_9NEOP</name>
<evidence type="ECO:0000259" key="20">
    <source>
        <dbReference type="PROSITE" id="PS50857"/>
    </source>
</evidence>
<evidence type="ECO:0000256" key="13">
    <source>
        <dbReference type="ARBA" id="ARBA00022989"/>
    </source>
</evidence>